<dbReference type="Gene3D" id="3.40.50.150">
    <property type="entry name" value="Vaccinia Virus protein VP39"/>
    <property type="match status" value="1"/>
</dbReference>
<keyword evidence="1" id="KW-0489">Methyltransferase</keyword>
<dbReference type="InterPro" id="IPR002877">
    <property type="entry name" value="RNA_MeTrfase_FtsJ_dom"/>
</dbReference>
<evidence type="ECO:0000256" key="2">
    <source>
        <dbReference type="ARBA" id="ARBA00022679"/>
    </source>
</evidence>
<organism evidence="5">
    <name type="scientific">Triticum aestivum</name>
    <name type="common">Wheat</name>
    <dbReference type="NCBI Taxonomy" id="4565"/>
    <lineage>
        <taxon>Eukaryota</taxon>
        <taxon>Viridiplantae</taxon>
        <taxon>Streptophyta</taxon>
        <taxon>Embryophyta</taxon>
        <taxon>Tracheophyta</taxon>
        <taxon>Spermatophyta</taxon>
        <taxon>Magnoliopsida</taxon>
        <taxon>Liliopsida</taxon>
        <taxon>Poales</taxon>
        <taxon>Poaceae</taxon>
        <taxon>BOP clade</taxon>
        <taxon>Pooideae</taxon>
        <taxon>Triticodae</taxon>
        <taxon>Triticeae</taxon>
        <taxon>Triticinae</taxon>
        <taxon>Triticum</taxon>
    </lineage>
</organism>
<dbReference type="HOGENOM" id="CLU_1196681_0_0_1"/>
<proteinExistence type="predicted"/>
<reference evidence="5" key="1">
    <citation type="journal article" date="2014" name="Science">
        <title>Structural and functional partitioning of bread wheat chromosome 3B.</title>
        <authorList>
            <person name="Choulet F."/>
            <person name="Alberti A."/>
            <person name="Theil S."/>
            <person name="Glover N."/>
            <person name="Barbe V."/>
            <person name="Daron J."/>
            <person name="Pingault L."/>
            <person name="Sourdille P."/>
            <person name="Couloux A."/>
            <person name="Paux E."/>
            <person name="Leroy P."/>
            <person name="Mangenot S."/>
            <person name="Guilhot N."/>
            <person name="Le Gouis J."/>
            <person name="Balfourier F."/>
            <person name="Alaux M."/>
            <person name="Jamilloux V."/>
            <person name="Poulain J."/>
            <person name="Durand C."/>
            <person name="Bellec A."/>
            <person name="Gaspin C."/>
            <person name="Safar J."/>
            <person name="Dolezel J."/>
            <person name="Rogers J."/>
            <person name="Vandepoele K."/>
            <person name="Aury J.M."/>
            <person name="Mayer K."/>
            <person name="Berges H."/>
            <person name="Quesneville H."/>
            <person name="Wincker P."/>
            <person name="Feuillet C."/>
        </authorList>
    </citation>
    <scope>NUCLEOTIDE SEQUENCE</scope>
</reference>
<dbReference type="EMBL" id="HG670306">
    <property type="protein sequence ID" value="CDM83288.1"/>
    <property type="molecule type" value="Genomic_DNA"/>
</dbReference>
<sequence>MEHCVEQLVRGEPSLPMQVESSMGKAKGKQPQGEYYHLAKEQGYRSRAAFKLQQLDDRFRFHPPTRGVLDLCAAPGGWMQVVVARAPVGAFLVGVDLMPIRPVRGAHSLTEDITTTKCRSAVRRLMDSKGVTAFDVVLHDGSPNVGGTWATATCIQPPGARREERERRKRLVNLPAWKFFFPHHPDRQAPPAGFAVFWAKTQRQCSALQISPIVGGFLCPASNVVLICYPSP</sequence>
<accession>A0A077RXL0</accession>
<dbReference type="InterPro" id="IPR029063">
    <property type="entry name" value="SAM-dependent_MTases_sf"/>
</dbReference>
<evidence type="ECO:0000256" key="3">
    <source>
        <dbReference type="ARBA" id="ARBA00022691"/>
    </source>
</evidence>
<name>A0A077RXL0_WHEAT</name>
<evidence type="ECO:0000259" key="4">
    <source>
        <dbReference type="Pfam" id="PF01728"/>
    </source>
</evidence>
<gene>
    <name evidence="5" type="ORF">TRAES_3BF267200030CFD_c1</name>
</gene>
<dbReference type="GO" id="GO:0032259">
    <property type="term" value="P:methylation"/>
    <property type="evidence" value="ECO:0007669"/>
    <property type="project" value="UniProtKB-KW"/>
</dbReference>
<dbReference type="InterPro" id="IPR050082">
    <property type="entry name" value="RNA_methyltr_RlmE"/>
</dbReference>
<dbReference type="PANTHER" id="PTHR10920">
    <property type="entry name" value="RIBOSOMAL RNA METHYLTRANSFERASE"/>
    <property type="match status" value="1"/>
</dbReference>
<evidence type="ECO:0000313" key="5">
    <source>
        <dbReference type="EMBL" id="CDM83288.1"/>
    </source>
</evidence>
<protein>
    <recommendedName>
        <fullName evidence="4">Ribosomal RNA methyltransferase FtsJ domain-containing protein</fullName>
    </recommendedName>
</protein>
<keyword evidence="3" id="KW-0949">S-adenosyl-L-methionine</keyword>
<feature type="domain" description="Ribosomal RNA methyltransferase FtsJ" evidence="4">
    <location>
        <begin position="44"/>
        <end position="154"/>
    </location>
</feature>
<dbReference type="Pfam" id="PF01728">
    <property type="entry name" value="FtsJ"/>
    <property type="match status" value="1"/>
</dbReference>
<dbReference type="AlphaFoldDB" id="A0A077RXL0"/>
<dbReference type="SUPFAM" id="SSF53335">
    <property type="entry name" value="S-adenosyl-L-methionine-dependent methyltransferases"/>
    <property type="match status" value="1"/>
</dbReference>
<dbReference type="PANTHER" id="PTHR10920:SF26">
    <property type="entry name" value="SAM-DEPENDENT MTASE RSMB_NOP-TYPE DOMAIN-CONTAINING PROTEIN"/>
    <property type="match status" value="1"/>
</dbReference>
<dbReference type="GO" id="GO:0008168">
    <property type="term" value="F:methyltransferase activity"/>
    <property type="evidence" value="ECO:0007669"/>
    <property type="project" value="UniProtKB-KW"/>
</dbReference>
<dbReference type="ExpressionAtlas" id="A0A077RXL0">
    <property type="expression patterns" value="baseline"/>
</dbReference>
<evidence type="ECO:0000256" key="1">
    <source>
        <dbReference type="ARBA" id="ARBA00022603"/>
    </source>
</evidence>
<keyword evidence="2" id="KW-0808">Transferase</keyword>